<gene>
    <name evidence="17" type="primary">fliF</name>
    <name evidence="17" type="ORF">FWJ25_05170</name>
</gene>
<evidence type="ECO:0000256" key="12">
    <source>
        <dbReference type="PIRNR" id="PIRNR004862"/>
    </source>
</evidence>
<reference evidence="17 18" key="1">
    <citation type="submission" date="2019-08" db="EMBL/GenBank/DDBJ databases">
        <title>Marinobacter ZYF650 sp. nov., a marine bacterium isolated from seawater of the Mariana trench.</title>
        <authorList>
            <person name="Ahmad W."/>
        </authorList>
    </citation>
    <scope>NUCLEOTIDE SEQUENCE [LARGE SCALE GENOMIC DNA]</scope>
    <source>
        <strain evidence="17 18">ZYF650</strain>
    </source>
</reference>
<feature type="region of interest" description="Disordered" evidence="13">
    <location>
        <begin position="1"/>
        <end position="24"/>
    </location>
</feature>
<dbReference type="InterPro" id="IPR043427">
    <property type="entry name" value="YscJ/FliF"/>
</dbReference>
<evidence type="ECO:0000256" key="6">
    <source>
        <dbReference type="ARBA" id="ARBA00022475"/>
    </source>
</evidence>
<accession>A0A5B0VJZ4</accession>
<evidence type="ECO:0000256" key="11">
    <source>
        <dbReference type="ARBA" id="ARBA00025936"/>
    </source>
</evidence>
<sequence length="575" mass="62431">MASVPADTASTNMPAAQESHDAPESGSDLFLGFNRLNLLRQIGLMVGLAASVALGVAVVLWAQEPNYQPVVGDLSGYNPQDVTTILESNGIDYKMDPRTGALLVPSEQVYNARLKLAAEGVTDQKTLGYELLDQDRGLGTSQFMETVSYRRGLEGELARTIAAMRGVRNARVHLAIPERSVFVRDTREPSASVFLEVFAGRRPEQEQISAIVNLVAGSVPLMKRDSVTVVDQNGNLLTGEEVKNDTDRMKDQYEYTAQVEERLSRRVASLIAPIVGEGRYRTEVSADLDFSSVERAEEVFNPDQQAIRSERELTEQRNSNGPVGIPGALSNQPPANATVPEQANGNAQGGANANGENAPAAPPVNVRTEATRNYEMDRSVSYIRQELGRVKRVTVALAVDDMKVVNPETGEVSYQPWPEQELQRLSMLVRDAVGYSAARGDSVTVMNTAFAPEEAVVFDAPGFWEQPWFWDLMKQVLAGLVILVLVLGLLRPTLKSLSGGGKEERGGDLAETGYGDLDGIEGGDALKAAMSSQDELLLPGATDSYDRQLNALKGLIAEDPGRVAQVMRQWVNVDD</sequence>
<organism evidence="17 18">
    <name type="scientific">Marinobacter salinexigens</name>
    <dbReference type="NCBI Taxonomy" id="2919747"/>
    <lineage>
        <taxon>Bacteria</taxon>
        <taxon>Pseudomonadati</taxon>
        <taxon>Pseudomonadota</taxon>
        <taxon>Gammaproteobacteria</taxon>
        <taxon>Pseudomonadales</taxon>
        <taxon>Marinobacteraceae</taxon>
        <taxon>Marinobacter</taxon>
    </lineage>
</organism>
<dbReference type="GO" id="GO:0071973">
    <property type="term" value="P:bacterial-type flagellum-dependent cell motility"/>
    <property type="evidence" value="ECO:0007669"/>
    <property type="project" value="InterPro"/>
</dbReference>
<keyword evidence="17" id="KW-0966">Cell projection</keyword>
<evidence type="ECO:0000313" key="17">
    <source>
        <dbReference type="EMBL" id="KAA1174774.1"/>
    </source>
</evidence>
<dbReference type="PANTHER" id="PTHR30046:SF0">
    <property type="entry name" value="FLAGELLAR M-RING PROTEIN"/>
    <property type="match status" value="1"/>
</dbReference>
<keyword evidence="9 14" id="KW-0472">Membrane</keyword>
<feature type="region of interest" description="Disordered" evidence="13">
    <location>
        <begin position="304"/>
        <end position="363"/>
    </location>
</feature>
<dbReference type="InterPro" id="IPR000067">
    <property type="entry name" value="FlgMring_FliF"/>
</dbReference>
<evidence type="ECO:0000259" key="16">
    <source>
        <dbReference type="Pfam" id="PF08345"/>
    </source>
</evidence>
<comment type="subcellular location">
    <subcellularLocation>
        <location evidence="2 12">Bacterial flagellum basal body</location>
    </subcellularLocation>
    <subcellularLocation>
        <location evidence="3">Cell membrane</location>
        <topology evidence="3">Multi-pass membrane protein</topology>
    </subcellularLocation>
</comment>
<comment type="function">
    <text evidence="1 12">The M ring may be actively involved in energy transduction.</text>
</comment>
<keyword evidence="17" id="KW-0969">Cilium</keyword>
<feature type="transmembrane region" description="Helical" evidence="14">
    <location>
        <begin position="42"/>
        <end position="62"/>
    </location>
</feature>
<feature type="compositionally biased region" description="Low complexity" evidence="13">
    <location>
        <begin position="340"/>
        <end position="363"/>
    </location>
</feature>
<evidence type="ECO:0000256" key="8">
    <source>
        <dbReference type="ARBA" id="ARBA00022989"/>
    </source>
</evidence>
<keyword evidence="18" id="KW-1185">Reference proteome</keyword>
<dbReference type="RefSeq" id="WP_149599196.1">
    <property type="nucleotide sequence ID" value="NZ_VTUU01000002.1"/>
</dbReference>
<evidence type="ECO:0000256" key="14">
    <source>
        <dbReference type="SAM" id="Phobius"/>
    </source>
</evidence>
<dbReference type="Proteomes" id="UP000323161">
    <property type="component" value="Unassembled WGS sequence"/>
</dbReference>
<evidence type="ECO:0000256" key="10">
    <source>
        <dbReference type="ARBA" id="ARBA00023143"/>
    </source>
</evidence>
<dbReference type="PIRSF" id="PIRSF004862">
    <property type="entry name" value="FliF"/>
    <property type="match status" value="1"/>
</dbReference>
<feature type="domain" description="Flagellar M-ring C-terminal" evidence="16">
    <location>
        <begin position="272"/>
        <end position="450"/>
    </location>
</feature>
<comment type="similarity">
    <text evidence="4 12">Belongs to the FliF family.</text>
</comment>
<dbReference type="Pfam" id="PF08345">
    <property type="entry name" value="YscJ_FliF_C"/>
    <property type="match status" value="1"/>
</dbReference>
<keyword evidence="17" id="KW-0282">Flagellum</keyword>
<evidence type="ECO:0000256" key="2">
    <source>
        <dbReference type="ARBA" id="ARBA00004117"/>
    </source>
</evidence>
<dbReference type="NCBIfam" id="TIGR00206">
    <property type="entry name" value="fliF"/>
    <property type="match status" value="1"/>
</dbReference>
<protein>
    <recommendedName>
        <fullName evidence="5 12">Flagellar M-ring protein</fullName>
    </recommendedName>
</protein>
<dbReference type="EMBL" id="VTUU01000002">
    <property type="protein sequence ID" value="KAA1174774.1"/>
    <property type="molecule type" value="Genomic_DNA"/>
</dbReference>
<keyword evidence="7 14" id="KW-0812">Transmembrane</keyword>
<evidence type="ECO:0000256" key="7">
    <source>
        <dbReference type="ARBA" id="ARBA00022692"/>
    </source>
</evidence>
<comment type="caution">
    <text evidence="17">The sequence shown here is derived from an EMBL/GenBank/DDBJ whole genome shotgun (WGS) entry which is preliminary data.</text>
</comment>
<dbReference type="PANTHER" id="PTHR30046">
    <property type="entry name" value="FLAGELLAR M-RING PROTEIN"/>
    <property type="match status" value="1"/>
</dbReference>
<dbReference type="InterPro" id="IPR006182">
    <property type="entry name" value="FliF_N_dom"/>
</dbReference>
<evidence type="ECO:0000313" key="18">
    <source>
        <dbReference type="Proteomes" id="UP000323161"/>
    </source>
</evidence>
<dbReference type="InterPro" id="IPR013556">
    <property type="entry name" value="Flag_M-ring_C"/>
</dbReference>
<evidence type="ECO:0000256" key="5">
    <source>
        <dbReference type="ARBA" id="ARBA00017949"/>
    </source>
</evidence>
<proteinExistence type="inferred from homology"/>
<evidence type="ECO:0000256" key="13">
    <source>
        <dbReference type="SAM" id="MobiDB-lite"/>
    </source>
</evidence>
<keyword evidence="6" id="KW-1003">Cell membrane</keyword>
<dbReference type="GO" id="GO:0003774">
    <property type="term" value="F:cytoskeletal motor activity"/>
    <property type="evidence" value="ECO:0007669"/>
    <property type="project" value="InterPro"/>
</dbReference>
<name>A0A5B0VJZ4_9GAMM</name>
<evidence type="ECO:0000256" key="9">
    <source>
        <dbReference type="ARBA" id="ARBA00023136"/>
    </source>
</evidence>
<evidence type="ECO:0000256" key="1">
    <source>
        <dbReference type="ARBA" id="ARBA00003820"/>
    </source>
</evidence>
<dbReference type="GO" id="GO:0009431">
    <property type="term" value="C:bacterial-type flagellum basal body, MS ring"/>
    <property type="evidence" value="ECO:0007669"/>
    <property type="project" value="InterPro"/>
</dbReference>
<evidence type="ECO:0000256" key="3">
    <source>
        <dbReference type="ARBA" id="ARBA00004651"/>
    </source>
</evidence>
<feature type="domain" description="Flagellar M-ring N-terminal" evidence="15">
    <location>
        <begin position="63"/>
        <end position="238"/>
    </location>
</feature>
<keyword evidence="10 12" id="KW-0975">Bacterial flagellum</keyword>
<dbReference type="PRINTS" id="PR01009">
    <property type="entry name" value="FLGMRINGFLIF"/>
</dbReference>
<evidence type="ECO:0000256" key="4">
    <source>
        <dbReference type="ARBA" id="ARBA00007971"/>
    </source>
</evidence>
<dbReference type="GO" id="GO:0005886">
    <property type="term" value="C:plasma membrane"/>
    <property type="evidence" value="ECO:0007669"/>
    <property type="project" value="UniProtKB-SubCell"/>
</dbReference>
<dbReference type="InterPro" id="IPR045851">
    <property type="entry name" value="AMP-bd_C_sf"/>
</dbReference>
<dbReference type="Pfam" id="PF01514">
    <property type="entry name" value="YscJ_FliF"/>
    <property type="match status" value="1"/>
</dbReference>
<dbReference type="Gene3D" id="3.30.300.30">
    <property type="match status" value="1"/>
</dbReference>
<dbReference type="AlphaFoldDB" id="A0A5B0VJZ4"/>
<evidence type="ECO:0000259" key="15">
    <source>
        <dbReference type="Pfam" id="PF01514"/>
    </source>
</evidence>
<keyword evidence="8 14" id="KW-1133">Transmembrane helix</keyword>
<comment type="subunit">
    <text evidence="11">The basal body constitutes a major portion of the flagellar organelle and consists of four rings (L,P,S, and M) mounted on a central rod. The M ring is integral to the inner membrane of the cell and may be connected to the flagellar rod via the S ring. The S (supramembrane ring) lies just distal to the M ring. The L and P rings lie in the outer membrane and the periplasmic space, respectively.</text>
</comment>